<dbReference type="GO" id="GO:0005886">
    <property type="term" value="C:plasma membrane"/>
    <property type="evidence" value="ECO:0007669"/>
    <property type="project" value="TreeGrafter"/>
</dbReference>
<evidence type="ECO:0000256" key="1">
    <source>
        <dbReference type="ARBA" id="ARBA00012528"/>
    </source>
</evidence>
<proteinExistence type="predicted"/>
<protein>
    <recommendedName>
        <fullName evidence="1">diguanylate cyclase</fullName>
        <ecNumber evidence="1">2.7.7.65</ecNumber>
    </recommendedName>
</protein>
<dbReference type="InterPro" id="IPR029787">
    <property type="entry name" value="Nucleotide_cyclase"/>
</dbReference>
<feature type="domain" description="GGDEF" evidence="4">
    <location>
        <begin position="202"/>
        <end position="335"/>
    </location>
</feature>
<dbReference type="EC" id="2.7.7.65" evidence="1"/>
<keyword evidence="3" id="KW-0175">Coiled coil</keyword>
<gene>
    <name evidence="5" type="ORF">MUS1_09245</name>
</gene>
<dbReference type="PANTHER" id="PTHR45138:SF9">
    <property type="entry name" value="DIGUANYLATE CYCLASE DGCM-RELATED"/>
    <property type="match status" value="1"/>
</dbReference>
<dbReference type="EMBL" id="JAMB01000003">
    <property type="protein sequence ID" value="ETX11461.1"/>
    <property type="molecule type" value="Genomic_DNA"/>
</dbReference>
<dbReference type="InterPro" id="IPR050469">
    <property type="entry name" value="Diguanylate_Cyclase"/>
</dbReference>
<dbReference type="SMART" id="SM00267">
    <property type="entry name" value="GGDEF"/>
    <property type="match status" value="1"/>
</dbReference>
<evidence type="ECO:0000256" key="3">
    <source>
        <dbReference type="SAM" id="Coils"/>
    </source>
</evidence>
<sequence length="335" mass="38085">MFQHSVTQANELMRLAIPLMEKLDIPPTPYNYGIWYEYTSNRTPKLNRVVDRTLRRFGSLPAFVSQELFNEFLLPKEFQYAYQQGPVLKELTDNLESETSTASNEIHTFHEALRNTKEALKDIKTPDQLEKLTSQLELRTLKTNQIIEHYSQSLLRAQEEIAKLREGLSDANKASEIDPLTLLANEKGFEHALLSLTPYAEDDLSLILIDIDDLSVINNEYGKNVGTSLIRYIAKLLFRLLPEKASIGRINGGRFAILLSETEIAVAVKFAELLRNEIETQKIRYKNTKVLLPQVTVSIGVTTLIGDESPNQLIKKAQHFLLYAKRSGKNQCCSS</sequence>
<comment type="catalytic activity">
    <reaction evidence="2">
        <text>2 GTP = 3',3'-c-di-GMP + 2 diphosphate</text>
        <dbReference type="Rhea" id="RHEA:24898"/>
        <dbReference type="ChEBI" id="CHEBI:33019"/>
        <dbReference type="ChEBI" id="CHEBI:37565"/>
        <dbReference type="ChEBI" id="CHEBI:58805"/>
        <dbReference type="EC" id="2.7.7.65"/>
    </reaction>
</comment>
<dbReference type="GO" id="GO:0052621">
    <property type="term" value="F:diguanylate cyclase activity"/>
    <property type="evidence" value="ECO:0007669"/>
    <property type="project" value="UniProtKB-EC"/>
</dbReference>
<dbReference type="STRING" id="1122207.MUS1_09245"/>
<dbReference type="AlphaFoldDB" id="X7E8G0"/>
<dbReference type="InterPro" id="IPR000160">
    <property type="entry name" value="GGDEF_dom"/>
</dbReference>
<evidence type="ECO:0000313" key="6">
    <source>
        <dbReference type="Proteomes" id="UP000054058"/>
    </source>
</evidence>
<organism evidence="5 6">
    <name type="scientific">Marinomonas ushuaiensis DSM 15871</name>
    <dbReference type="NCBI Taxonomy" id="1122207"/>
    <lineage>
        <taxon>Bacteria</taxon>
        <taxon>Pseudomonadati</taxon>
        <taxon>Pseudomonadota</taxon>
        <taxon>Gammaproteobacteria</taxon>
        <taxon>Oceanospirillales</taxon>
        <taxon>Oceanospirillaceae</taxon>
        <taxon>Marinomonas</taxon>
    </lineage>
</organism>
<dbReference type="Proteomes" id="UP000054058">
    <property type="component" value="Unassembled WGS sequence"/>
</dbReference>
<comment type="caution">
    <text evidence="5">The sequence shown here is derived from an EMBL/GenBank/DDBJ whole genome shotgun (WGS) entry which is preliminary data.</text>
</comment>
<dbReference type="Gene3D" id="3.30.70.270">
    <property type="match status" value="1"/>
</dbReference>
<evidence type="ECO:0000256" key="2">
    <source>
        <dbReference type="ARBA" id="ARBA00034247"/>
    </source>
</evidence>
<feature type="coiled-coil region" evidence="3">
    <location>
        <begin position="147"/>
        <end position="174"/>
    </location>
</feature>
<name>X7E8G0_9GAMM</name>
<evidence type="ECO:0000313" key="5">
    <source>
        <dbReference type="EMBL" id="ETX11461.1"/>
    </source>
</evidence>
<dbReference type="Pfam" id="PF00990">
    <property type="entry name" value="GGDEF"/>
    <property type="match status" value="1"/>
</dbReference>
<reference evidence="5 6" key="1">
    <citation type="submission" date="2014-01" db="EMBL/GenBank/DDBJ databases">
        <title>Marinomonas ushuaiensis DSM 15871 Genome Sequencing.</title>
        <authorList>
            <person name="Lai Q."/>
            <person name="Shao Z.S."/>
        </authorList>
    </citation>
    <scope>NUCLEOTIDE SEQUENCE [LARGE SCALE GENOMIC DNA]</scope>
    <source>
        <strain evidence="5 6">DSM 15871</strain>
    </source>
</reference>
<dbReference type="PANTHER" id="PTHR45138">
    <property type="entry name" value="REGULATORY COMPONENTS OF SENSORY TRANSDUCTION SYSTEM"/>
    <property type="match status" value="1"/>
</dbReference>
<dbReference type="eggNOG" id="COG3706">
    <property type="taxonomic scope" value="Bacteria"/>
</dbReference>
<dbReference type="PATRIC" id="fig|1122207.3.peg.993"/>
<keyword evidence="6" id="KW-1185">Reference proteome</keyword>
<dbReference type="GO" id="GO:0043709">
    <property type="term" value="P:cell adhesion involved in single-species biofilm formation"/>
    <property type="evidence" value="ECO:0007669"/>
    <property type="project" value="TreeGrafter"/>
</dbReference>
<dbReference type="PROSITE" id="PS50887">
    <property type="entry name" value="GGDEF"/>
    <property type="match status" value="1"/>
</dbReference>
<dbReference type="GO" id="GO:1902201">
    <property type="term" value="P:negative regulation of bacterial-type flagellum-dependent cell motility"/>
    <property type="evidence" value="ECO:0007669"/>
    <property type="project" value="TreeGrafter"/>
</dbReference>
<dbReference type="RefSeq" id="WP_036159788.1">
    <property type="nucleotide sequence ID" value="NZ_JAMB01000003.1"/>
</dbReference>
<dbReference type="NCBIfam" id="TIGR00254">
    <property type="entry name" value="GGDEF"/>
    <property type="match status" value="1"/>
</dbReference>
<dbReference type="CDD" id="cd01949">
    <property type="entry name" value="GGDEF"/>
    <property type="match status" value="1"/>
</dbReference>
<dbReference type="OrthoDB" id="9812260at2"/>
<evidence type="ECO:0000259" key="4">
    <source>
        <dbReference type="PROSITE" id="PS50887"/>
    </source>
</evidence>
<accession>X7E8G0</accession>
<dbReference type="SUPFAM" id="SSF55073">
    <property type="entry name" value="Nucleotide cyclase"/>
    <property type="match status" value="1"/>
</dbReference>
<dbReference type="InterPro" id="IPR043128">
    <property type="entry name" value="Rev_trsase/Diguanyl_cyclase"/>
</dbReference>